<dbReference type="PANTHER" id="PTHR47657">
    <property type="entry name" value="STEROL REGULATORY ELEMENT-BINDING PROTEIN ECM22"/>
    <property type="match status" value="1"/>
</dbReference>
<dbReference type="CDD" id="cd00067">
    <property type="entry name" value="GAL4"/>
    <property type="match status" value="1"/>
</dbReference>
<dbReference type="InterPro" id="IPR052400">
    <property type="entry name" value="Zn2-C6_fungal_TF"/>
</dbReference>
<dbReference type="RefSeq" id="XP_046009874.1">
    <property type="nucleotide sequence ID" value="XM_046162685.1"/>
</dbReference>
<reference evidence="4" key="1">
    <citation type="journal article" date="2021" name="Nat. Commun.">
        <title>Genetic determinants of endophytism in the Arabidopsis root mycobiome.</title>
        <authorList>
            <person name="Mesny F."/>
            <person name="Miyauchi S."/>
            <person name="Thiergart T."/>
            <person name="Pickel B."/>
            <person name="Atanasova L."/>
            <person name="Karlsson M."/>
            <person name="Huettel B."/>
            <person name="Barry K.W."/>
            <person name="Haridas S."/>
            <person name="Chen C."/>
            <person name="Bauer D."/>
            <person name="Andreopoulos W."/>
            <person name="Pangilinan J."/>
            <person name="LaButti K."/>
            <person name="Riley R."/>
            <person name="Lipzen A."/>
            <person name="Clum A."/>
            <person name="Drula E."/>
            <person name="Henrissat B."/>
            <person name="Kohler A."/>
            <person name="Grigoriev I.V."/>
            <person name="Martin F.M."/>
            <person name="Hacquard S."/>
        </authorList>
    </citation>
    <scope>NUCLEOTIDE SEQUENCE</scope>
    <source>
        <strain evidence="4">MPI-CAGE-CH-0230</strain>
    </source>
</reference>
<keyword evidence="1" id="KW-0539">Nucleus</keyword>
<gene>
    <name evidence="4" type="ORF">B0I36DRAFT_434047</name>
</gene>
<dbReference type="Gene3D" id="4.10.240.10">
    <property type="entry name" value="Zn(2)-C6 fungal-type DNA-binding domain"/>
    <property type="match status" value="1"/>
</dbReference>
<evidence type="ECO:0000259" key="3">
    <source>
        <dbReference type="PROSITE" id="PS50048"/>
    </source>
</evidence>
<dbReference type="OrthoDB" id="3031538at2759"/>
<dbReference type="PANTHER" id="PTHR47657:SF11">
    <property type="entry name" value="FINGER DOMAIN PROTEIN, PUTATIVE (AFU_ORTHOLOGUE AFUA_1G01650)-RELATED"/>
    <property type="match status" value="1"/>
</dbReference>
<dbReference type="GO" id="GO:0000981">
    <property type="term" value="F:DNA-binding transcription factor activity, RNA polymerase II-specific"/>
    <property type="evidence" value="ECO:0007669"/>
    <property type="project" value="InterPro"/>
</dbReference>
<organism evidence="4 5">
    <name type="scientific">Microdochium trichocladiopsis</name>
    <dbReference type="NCBI Taxonomy" id="1682393"/>
    <lineage>
        <taxon>Eukaryota</taxon>
        <taxon>Fungi</taxon>
        <taxon>Dikarya</taxon>
        <taxon>Ascomycota</taxon>
        <taxon>Pezizomycotina</taxon>
        <taxon>Sordariomycetes</taxon>
        <taxon>Xylariomycetidae</taxon>
        <taxon>Xylariales</taxon>
        <taxon>Microdochiaceae</taxon>
        <taxon>Microdochium</taxon>
    </lineage>
</organism>
<feature type="domain" description="Zn(2)-C6 fungal-type" evidence="3">
    <location>
        <begin position="21"/>
        <end position="51"/>
    </location>
</feature>
<name>A0A9P8Y0S3_9PEZI</name>
<keyword evidence="5" id="KW-1185">Reference proteome</keyword>
<dbReference type="EMBL" id="JAGTJQ010000008">
    <property type="protein sequence ID" value="KAH7026657.1"/>
    <property type="molecule type" value="Genomic_DNA"/>
</dbReference>
<dbReference type="InterPro" id="IPR001138">
    <property type="entry name" value="Zn2Cys6_DnaBD"/>
</dbReference>
<dbReference type="InterPro" id="IPR036864">
    <property type="entry name" value="Zn2-C6_fun-type_DNA-bd_sf"/>
</dbReference>
<dbReference type="Proteomes" id="UP000756346">
    <property type="component" value="Unassembled WGS sequence"/>
</dbReference>
<protein>
    <recommendedName>
        <fullName evidence="3">Zn(2)-C6 fungal-type domain-containing protein</fullName>
    </recommendedName>
</protein>
<evidence type="ECO:0000313" key="5">
    <source>
        <dbReference type="Proteomes" id="UP000756346"/>
    </source>
</evidence>
<comment type="caution">
    <text evidence="4">The sequence shown here is derived from an EMBL/GenBank/DDBJ whole genome shotgun (WGS) entry which is preliminary data.</text>
</comment>
<feature type="compositionally biased region" description="Low complexity" evidence="2">
    <location>
        <begin position="244"/>
        <end position="253"/>
    </location>
</feature>
<accession>A0A9P8Y0S3</accession>
<dbReference type="PROSITE" id="PS00463">
    <property type="entry name" value="ZN2_CY6_FUNGAL_1"/>
    <property type="match status" value="1"/>
</dbReference>
<dbReference type="Pfam" id="PF00172">
    <property type="entry name" value="Zn_clus"/>
    <property type="match status" value="1"/>
</dbReference>
<evidence type="ECO:0000256" key="1">
    <source>
        <dbReference type="ARBA" id="ARBA00023242"/>
    </source>
</evidence>
<feature type="compositionally biased region" description="Basic and acidic residues" evidence="2">
    <location>
        <begin position="254"/>
        <end position="263"/>
    </location>
</feature>
<dbReference type="AlphaFoldDB" id="A0A9P8Y0S3"/>
<dbReference type="SMART" id="SM00066">
    <property type="entry name" value="GAL4"/>
    <property type="match status" value="1"/>
</dbReference>
<dbReference type="SUPFAM" id="SSF57701">
    <property type="entry name" value="Zn2/Cys6 DNA-binding domain"/>
    <property type="match status" value="1"/>
</dbReference>
<feature type="region of interest" description="Disordered" evidence="2">
    <location>
        <begin position="227"/>
        <end position="266"/>
    </location>
</feature>
<dbReference type="PROSITE" id="PS50048">
    <property type="entry name" value="ZN2_CY6_FUNGAL_2"/>
    <property type="match status" value="1"/>
</dbReference>
<sequence length="464" mass="51750">MVAPVEPVPDRLSAKRRSRFGCRNCKLRRIKCDENKPQCRRCVLFRVRCNFDTRVGDLQPVHAVSDEHIGSQRRSVATPRAPISSCVWASDDYGYSYQLNTRCQHYLTRYFGWSLAAPNNPIVSKLNARLLALSFKHPHLMHACLAVALAFDRNLDLHSSLHRREAMSEECFHRSRSTSLFIQCLQQPVKAGDKDAIWGTAASLALLAFSAPAGTWLASEESWPLSARSSPSTAAHPSWPPSPSAAGSSSPSSDSERNHEVRNPDQPSELQWLLVKEGKMSLWPIANPIRPESIFSIMNPVYEVMFEPLPTSGAEGIHPALAAVCGLDPGNSGGEGTSMTTQPFFHPCHAVCRLLTFPDVDVTIGHTEVFMNTIRGDFRSLLLAKDTRALLLLYLWYRKARRSLWFVNVRAKVEEPAICTYIRRFHAGSDVVEFLPGGKYADEECLVLAAVAGRRGSERVRGRR</sequence>
<dbReference type="GO" id="GO:0008270">
    <property type="term" value="F:zinc ion binding"/>
    <property type="evidence" value="ECO:0007669"/>
    <property type="project" value="InterPro"/>
</dbReference>
<proteinExistence type="predicted"/>
<evidence type="ECO:0000313" key="4">
    <source>
        <dbReference type="EMBL" id="KAH7026657.1"/>
    </source>
</evidence>
<evidence type="ECO:0000256" key="2">
    <source>
        <dbReference type="SAM" id="MobiDB-lite"/>
    </source>
</evidence>
<dbReference type="GeneID" id="70192231"/>